<sequence>MEEDYDDWGGRRRMLVLIIVRLRVKLIMPMMFVIQWTGLMVALHLMIRVKWAKKILVSVEMKRKRVKLG</sequence>
<keyword evidence="2" id="KW-1185">Reference proteome</keyword>
<evidence type="ECO:0000313" key="2">
    <source>
        <dbReference type="Proteomes" id="UP001056120"/>
    </source>
</evidence>
<dbReference type="Proteomes" id="UP001056120">
    <property type="component" value="Linkage Group LG25"/>
</dbReference>
<comment type="caution">
    <text evidence="1">The sequence shown here is derived from an EMBL/GenBank/DDBJ whole genome shotgun (WGS) entry which is preliminary data.</text>
</comment>
<dbReference type="EMBL" id="CM042042">
    <property type="protein sequence ID" value="KAI3703823.1"/>
    <property type="molecule type" value="Genomic_DNA"/>
</dbReference>
<evidence type="ECO:0000313" key="1">
    <source>
        <dbReference type="EMBL" id="KAI3703823.1"/>
    </source>
</evidence>
<proteinExistence type="predicted"/>
<reference evidence="2" key="1">
    <citation type="journal article" date="2022" name="Mol. Ecol. Resour.">
        <title>The genomes of chicory, endive, great burdock and yacon provide insights into Asteraceae palaeo-polyploidization history and plant inulin production.</title>
        <authorList>
            <person name="Fan W."/>
            <person name="Wang S."/>
            <person name="Wang H."/>
            <person name="Wang A."/>
            <person name="Jiang F."/>
            <person name="Liu H."/>
            <person name="Zhao H."/>
            <person name="Xu D."/>
            <person name="Zhang Y."/>
        </authorList>
    </citation>
    <scope>NUCLEOTIDE SEQUENCE [LARGE SCALE GENOMIC DNA]</scope>
    <source>
        <strain evidence="2">cv. Yunnan</strain>
    </source>
</reference>
<accession>A0ACB9A1X2</accession>
<reference evidence="1 2" key="2">
    <citation type="journal article" date="2022" name="Mol. Ecol. Resour.">
        <title>The genomes of chicory, endive, great burdock and yacon provide insights into Asteraceae paleo-polyploidization history and plant inulin production.</title>
        <authorList>
            <person name="Fan W."/>
            <person name="Wang S."/>
            <person name="Wang H."/>
            <person name="Wang A."/>
            <person name="Jiang F."/>
            <person name="Liu H."/>
            <person name="Zhao H."/>
            <person name="Xu D."/>
            <person name="Zhang Y."/>
        </authorList>
    </citation>
    <scope>NUCLEOTIDE SEQUENCE [LARGE SCALE GENOMIC DNA]</scope>
    <source>
        <strain evidence="2">cv. Yunnan</strain>
        <tissue evidence="1">Leaves</tissue>
    </source>
</reference>
<organism evidence="1 2">
    <name type="scientific">Smallanthus sonchifolius</name>
    <dbReference type="NCBI Taxonomy" id="185202"/>
    <lineage>
        <taxon>Eukaryota</taxon>
        <taxon>Viridiplantae</taxon>
        <taxon>Streptophyta</taxon>
        <taxon>Embryophyta</taxon>
        <taxon>Tracheophyta</taxon>
        <taxon>Spermatophyta</taxon>
        <taxon>Magnoliopsida</taxon>
        <taxon>eudicotyledons</taxon>
        <taxon>Gunneridae</taxon>
        <taxon>Pentapetalae</taxon>
        <taxon>asterids</taxon>
        <taxon>campanulids</taxon>
        <taxon>Asterales</taxon>
        <taxon>Asteraceae</taxon>
        <taxon>Asteroideae</taxon>
        <taxon>Heliantheae alliance</taxon>
        <taxon>Millerieae</taxon>
        <taxon>Smallanthus</taxon>
    </lineage>
</organism>
<protein>
    <submittedName>
        <fullName evidence="1">Uncharacterized protein</fullName>
    </submittedName>
</protein>
<name>A0ACB9A1X2_9ASTR</name>
<gene>
    <name evidence="1" type="ORF">L1987_74018</name>
</gene>